<protein>
    <submittedName>
        <fullName evidence="6">Uncharacterized conserved protein</fullName>
    </submittedName>
</protein>
<gene>
    <name evidence="6" type="ORF">SAMN05216452_2866</name>
</gene>
<evidence type="ECO:0000256" key="1">
    <source>
        <dbReference type="ARBA" id="ARBA00005495"/>
    </source>
</evidence>
<evidence type="ECO:0000313" key="6">
    <source>
        <dbReference type="EMBL" id="SEB70942.1"/>
    </source>
</evidence>
<dbReference type="Proteomes" id="UP000199064">
    <property type="component" value="Unassembled WGS sequence"/>
</dbReference>
<evidence type="ECO:0000256" key="3">
    <source>
        <dbReference type="ARBA" id="ARBA00022833"/>
    </source>
</evidence>
<dbReference type="InterPro" id="IPR011057">
    <property type="entry name" value="Mss4-like_sf"/>
</dbReference>
<evidence type="ECO:0000259" key="5">
    <source>
        <dbReference type="PROSITE" id="PS51891"/>
    </source>
</evidence>
<dbReference type="Pfam" id="PF04828">
    <property type="entry name" value="GFA"/>
    <property type="match status" value="1"/>
</dbReference>
<dbReference type="InterPro" id="IPR006913">
    <property type="entry name" value="CENP-V/GFA"/>
</dbReference>
<dbReference type="PANTHER" id="PTHR33337">
    <property type="entry name" value="GFA DOMAIN-CONTAINING PROTEIN"/>
    <property type="match status" value="1"/>
</dbReference>
<dbReference type="PANTHER" id="PTHR33337:SF40">
    <property type="entry name" value="CENP-V_GFA DOMAIN-CONTAINING PROTEIN-RELATED"/>
    <property type="match status" value="1"/>
</dbReference>
<comment type="similarity">
    <text evidence="1">Belongs to the Gfa family.</text>
</comment>
<feature type="domain" description="CENP-V/GFA" evidence="5">
    <location>
        <begin position="5"/>
        <end position="121"/>
    </location>
</feature>
<dbReference type="AlphaFoldDB" id="A0A1H4LKW7"/>
<keyword evidence="2" id="KW-0479">Metal-binding</keyword>
<name>A0A1H4LKW7_9HYPH</name>
<dbReference type="PROSITE" id="PS51891">
    <property type="entry name" value="CENP_V_GFA"/>
    <property type="match status" value="1"/>
</dbReference>
<dbReference type="GO" id="GO:0016846">
    <property type="term" value="F:carbon-sulfur lyase activity"/>
    <property type="evidence" value="ECO:0007669"/>
    <property type="project" value="InterPro"/>
</dbReference>
<keyword evidence="4" id="KW-0456">Lyase</keyword>
<dbReference type="EMBL" id="FNSL01000001">
    <property type="protein sequence ID" value="SEB70942.1"/>
    <property type="molecule type" value="Genomic_DNA"/>
</dbReference>
<evidence type="ECO:0000256" key="4">
    <source>
        <dbReference type="ARBA" id="ARBA00023239"/>
    </source>
</evidence>
<reference evidence="7" key="1">
    <citation type="submission" date="2016-10" db="EMBL/GenBank/DDBJ databases">
        <authorList>
            <person name="Varghese N."/>
            <person name="Submissions S."/>
        </authorList>
    </citation>
    <scope>NUCLEOTIDE SEQUENCE [LARGE SCALE GENOMIC DNA]</scope>
    <source>
        <strain evidence="7">ES.061</strain>
    </source>
</reference>
<organism evidence="6 7">
    <name type="scientific">Nitratireductor aquibiodomus</name>
    <dbReference type="NCBI Taxonomy" id="204799"/>
    <lineage>
        <taxon>Bacteria</taxon>
        <taxon>Pseudomonadati</taxon>
        <taxon>Pseudomonadota</taxon>
        <taxon>Alphaproteobacteria</taxon>
        <taxon>Hyphomicrobiales</taxon>
        <taxon>Phyllobacteriaceae</taxon>
        <taxon>Nitratireductor</taxon>
    </lineage>
</organism>
<evidence type="ECO:0000313" key="7">
    <source>
        <dbReference type="Proteomes" id="UP000199064"/>
    </source>
</evidence>
<dbReference type="SUPFAM" id="SSF51316">
    <property type="entry name" value="Mss4-like"/>
    <property type="match status" value="1"/>
</dbReference>
<sequence length="135" mass="14622">MSTKHSGKCLCGTVRFEISGTFERFYLCHCSRCRKGSGSAHAANLFSSEAEITWLSGEDCIESYRVPDARHRRSFCRTCGSALPRAEAGGAMIVVPAGSLDTPVDVRPNAHICLSSRANWDDGLDEVTRLDGLPG</sequence>
<evidence type="ECO:0000256" key="2">
    <source>
        <dbReference type="ARBA" id="ARBA00022723"/>
    </source>
</evidence>
<accession>A0A1H4LKW7</accession>
<dbReference type="RefSeq" id="WP_025029979.1">
    <property type="nucleotide sequence ID" value="NZ_FNSL01000001.1"/>
</dbReference>
<dbReference type="Gene3D" id="3.90.1590.10">
    <property type="entry name" value="glutathione-dependent formaldehyde- activating enzyme (gfa)"/>
    <property type="match status" value="1"/>
</dbReference>
<keyword evidence="3" id="KW-0862">Zinc</keyword>
<dbReference type="GO" id="GO:0046872">
    <property type="term" value="F:metal ion binding"/>
    <property type="evidence" value="ECO:0007669"/>
    <property type="project" value="UniProtKB-KW"/>
</dbReference>
<keyword evidence="7" id="KW-1185">Reference proteome</keyword>
<proteinExistence type="inferred from homology"/>